<dbReference type="InterPro" id="IPR029056">
    <property type="entry name" value="Ribokinase-like"/>
</dbReference>
<dbReference type="GO" id="GO:0009228">
    <property type="term" value="P:thiamine biosynthetic process"/>
    <property type="evidence" value="ECO:0007669"/>
    <property type="project" value="UniProtKB-KW"/>
</dbReference>
<dbReference type="HAMAP" id="MF_00228">
    <property type="entry name" value="Thz_kinase"/>
    <property type="match status" value="1"/>
</dbReference>
<gene>
    <name evidence="11 12" type="primary">thiM</name>
    <name evidence="12" type="ORF">VRLFYP33_02098</name>
</gene>
<keyword evidence="10 11" id="KW-0784">Thiamine biosynthesis</keyword>
<evidence type="ECO:0000256" key="11">
    <source>
        <dbReference type="HAMAP-Rule" id="MF_00228"/>
    </source>
</evidence>
<evidence type="ECO:0000256" key="5">
    <source>
        <dbReference type="ARBA" id="ARBA00022723"/>
    </source>
</evidence>
<sequence>MSYIKLLREQNPLVICLTNDVVKNFTANGLLAVGASPAMSSCIEDLEDLLPYAKALLVNIGTVNPELAAFYKKAVALANKLNVPVVLDPVACSAGAFRKQIAMDLLEQHTIILLRGNAGEIAALVSEKFSKLKTDNPATGDGLEAQTVATKGVDSEGVANPGKLAEQCAKLFGVTSIATGPVDGISNGNRTVEFEHGSSMMPLIVGTGCLLGGFLGAFIGSTQLQDDEIFNSALWGLKAYSIAGEMAETECQHLYNKVEPGSFQIEFLNALYRIQDSDVEA</sequence>
<dbReference type="RefSeq" id="WP_021842087.1">
    <property type="nucleotide sequence ID" value="NZ_CACRUX010000092.1"/>
</dbReference>
<dbReference type="PRINTS" id="PR01099">
    <property type="entry name" value="HYETHTZKNASE"/>
</dbReference>
<evidence type="ECO:0000313" key="12">
    <source>
        <dbReference type="EMBL" id="VYU45248.1"/>
    </source>
</evidence>
<evidence type="ECO:0000256" key="3">
    <source>
        <dbReference type="ARBA" id="ARBA00004868"/>
    </source>
</evidence>
<keyword evidence="4 11" id="KW-0808">Transferase</keyword>
<evidence type="ECO:0000256" key="2">
    <source>
        <dbReference type="ARBA" id="ARBA00001946"/>
    </source>
</evidence>
<keyword evidence="5 11" id="KW-0479">Metal-binding</keyword>
<evidence type="ECO:0000256" key="10">
    <source>
        <dbReference type="ARBA" id="ARBA00022977"/>
    </source>
</evidence>
<dbReference type="Gene3D" id="3.40.1190.20">
    <property type="match status" value="1"/>
</dbReference>
<reference evidence="12" key="1">
    <citation type="submission" date="2019-11" db="EMBL/GenBank/DDBJ databases">
        <authorList>
            <person name="Feng L."/>
        </authorList>
    </citation>
    <scope>NUCLEOTIDE SEQUENCE</scope>
    <source>
        <strain evidence="12">VrattiLFYP33</strain>
    </source>
</reference>
<evidence type="ECO:0000256" key="7">
    <source>
        <dbReference type="ARBA" id="ARBA00022777"/>
    </source>
</evidence>
<comment type="similarity">
    <text evidence="11">Belongs to the Thz kinase family.</text>
</comment>
<keyword evidence="7 11" id="KW-0418">Kinase</keyword>
<evidence type="ECO:0000256" key="8">
    <source>
        <dbReference type="ARBA" id="ARBA00022840"/>
    </source>
</evidence>
<dbReference type="GO" id="GO:0000287">
    <property type="term" value="F:magnesium ion binding"/>
    <property type="evidence" value="ECO:0007669"/>
    <property type="project" value="UniProtKB-UniRule"/>
</dbReference>
<dbReference type="AlphaFoldDB" id="A0A6N3EZL2"/>
<protein>
    <recommendedName>
        <fullName evidence="11">Hydroxyethylthiazole kinase</fullName>
        <ecNumber evidence="11">2.7.1.50</ecNumber>
    </recommendedName>
    <alternativeName>
        <fullName evidence="11">4-methyl-5-beta-hydroxyethylthiazole kinase</fullName>
        <shortName evidence="11">TH kinase</shortName>
        <shortName evidence="11">Thz kinase</shortName>
    </alternativeName>
</protein>
<feature type="binding site" evidence="11">
    <location>
        <position position="206"/>
    </location>
    <ligand>
        <name>substrate</name>
    </ligand>
</feature>
<dbReference type="CDD" id="cd01170">
    <property type="entry name" value="THZ_kinase"/>
    <property type="match status" value="1"/>
</dbReference>
<evidence type="ECO:0000256" key="6">
    <source>
        <dbReference type="ARBA" id="ARBA00022741"/>
    </source>
</evidence>
<evidence type="ECO:0000256" key="1">
    <source>
        <dbReference type="ARBA" id="ARBA00001771"/>
    </source>
</evidence>
<organism evidence="12">
    <name type="scientific">Veillonella ratti</name>
    <dbReference type="NCBI Taxonomy" id="103892"/>
    <lineage>
        <taxon>Bacteria</taxon>
        <taxon>Bacillati</taxon>
        <taxon>Bacillota</taxon>
        <taxon>Negativicutes</taxon>
        <taxon>Veillonellales</taxon>
        <taxon>Veillonellaceae</taxon>
        <taxon>Veillonella</taxon>
    </lineage>
</organism>
<dbReference type="GO" id="GO:0004417">
    <property type="term" value="F:hydroxyethylthiazole kinase activity"/>
    <property type="evidence" value="ECO:0007669"/>
    <property type="project" value="UniProtKB-UniRule"/>
</dbReference>
<keyword evidence="9 11" id="KW-0460">Magnesium</keyword>
<dbReference type="UniPathway" id="UPA00060">
    <property type="reaction ID" value="UER00139"/>
</dbReference>
<comment type="catalytic activity">
    <reaction evidence="1 11">
        <text>5-(2-hydroxyethyl)-4-methylthiazole + ATP = 4-methyl-5-(2-phosphooxyethyl)-thiazole + ADP + H(+)</text>
        <dbReference type="Rhea" id="RHEA:24212"/>
        <dbReference type="ChEBI" id="CHEBI:15378"/>
        <dbReference type="ChEBI" id="CHEBI:17957"/>
        <dbReference type="ChEBI" id="CHEBI:30616"/>
        <dbReference type="ChEBI" id="CHEBI:58296"/>
        <dbReference type="ChEBI" id="CHEBI:456216"/>
        <dbReference type="EC" id="2.7.1.50"/>
    </reaction>
</comment>
<dbReference type="EMBL" id="CACRUX010000092">
    <property type="protein sequence ID" value="VYU45248.1"/>
    <property type="molecule type" value="Genomic_DNA"/>
</dbReference>
<dbReference type="PIRSF" id="PIRSF000513">
    <property type="entry name" value="Thz_kinase"/>
    <property type="match status" value="1"/>
</dbReference>
<comment type="pathway">
    <text evidence="3 11">Cofactor biosynthesis; thiamine diphosphate biosynthesis; 4-methyl-5-(2-phosphoethyl)-thiazole from 5-(2-hydroxyethyl)-4-methylthiazole: step 1/1.</text>
</comment>
<dbReference type="EC" id="2.7.1.50" evidence="11"/>
<evidence type="ECO:0000256" key="9">
    <source>
        <dbReference type="ARBA" id="ARBA00022842"/>
    </source>
</evidence>
<dbReference type="SUPFAM" id="SSF53613">
    <property type="entry name" value="Ribokinase-like"/>
    <property type="match status" value="1"/>
</dbReference>
<dbReference type="GO" id="GO:0005524">
    <property type="term" value="F:ATP binding"/>
    <property type="evidence" value="ECO:0007669"/>
    <property type="project" value="UniProtKB-UniRule"/>
</dbReference>
<comment type="cofactor">
    <cofactor evidence="2 11">
        <name>Mg(2+)</name>
        <dbReference type="ChEBI" id="CHEBI:18420"/>
    </cofactor>
</comment>
<proteinExistence type="inferred from homology"/>
<name>A0A6N3EZL2_9FIRM</name>
<accession>A0A6N3EZL2</accession>
<feature type="binding site" evidence="11">
    <location>
        <position position="115"/>
    </location>
    <ligand>
        <name>ATP</name>
        <dbReference type="ChEBI" id="CHEBI:30616"/>
    </ligand>
</feature>
<feature type="binding site" evidence="11">
    <location>
        <position position="179"/>
    </location>
    <ligand>
        <name>ATP</name>
        <dbReference type="ChEBI" id="CHEBI:30616"/>
    </ligand>
</feature>
<dbReference type="Pfam" id="PF02110">
    <property type="entry name" value="HK"/>
    <property type="match status" value="2"/>
</dbReference>
<dbReference type="InterPro" id="IPR000417">
    <property type="entry name" value="Hyethyz_kinase"/>
</dbReference>
<comment type="function">
    <text evidence="11">Catalyzes the phosphorylation of the hydroxyl group of 4-methyl-5-beta-hydroxyethylthiazole (THZ).</text>
</comment>
<dbReference type="GO" id="GO:0009229">
    <property type="term" value="P:thiamine diphosphate biosynthetic process"/>
    <property type="evidence" value="ECO:0007669"/>
    <property type="project" value="UniProtKB-UniRule"/>
</dbReference>
<evidence type="ECO:0000256" key="4">
    <source>
        <dbReference type="ARBA" id="ARBA00022679"/>
    </source>
</evidence>
<feature type="binding site" evidence="11">
    <location>
        <position position="39"/>
    </location>
    <ligand>
        <name>substrate</name>
    </ligand>
</feature>
<keyword evidence="6 11" id="KW-0547">Nucleotide-binding</keyword>
<keyword evidence="8 11" id="KW-0067">ATP-binding</keyword>